<dbReference type="InterPro" id="IPR001650">
    <property type="entry name" value="Helicase_C-like"/>
</dbReference>
<evidence type="ECO:0000256" key="4">
    <source>
        <dbReference type="SAM" id="MobiDB-lite"/>
    </source>
</evidence>
<dbReference type="Proteomes" id="UP001321749">
    <property type="component" value="Unassembled WGS sequence"/>
</dbReference>
<accession>A0AAV9I143</accession>
<evidence type="ECO:0000313" key="8">
    <source>
        <dbReference type="Proteomes" id="UP001321749"/>
    </source>
</evidence>
<dbReference type="InterPro" id="IPR049730">
    <property type="entry name" value="SNF2/RAD54-like_C"/>
</dbReference>
<protein>
    <submittedName>
        <fullName evidence="7">Alpha-16-mannosyltransferase subunit</fullName>
    </submittedName>
</protein>
<reference evidence="7" key="1">
    <citation type="journal article" date="2023" name="Mol. Phylogenet. Evol.">
        <title>Genome-scale phylogeny and comparative genomics of the fungal order Sordariales.</title>
        <authorList>
            <person name="Hensen N."/>
            <person name="Bonometti L."/>
            <person name="Westerberg I."/>
            <person name="Brannstrom I.O."/>
            <person name="Guillou S."/>
            <person name="Cros-Aarteil S."/>
            <person name="Calhoun S."/>
            <person name="Haridas S."/>
            <person name="Kuo A."/>
            <person name="Mondo S."/>
            <person name="Pangilinan J."/>
            <person name="Riley R."/>
            <person name="LaButti K."/>
            <person name="Andreopoulos B."/>
            <person name="Lipzen A."/>
            <person name="Chen C."/>
            <person name="Yan M."/>
            <person name="Daum C."/>
            <person name="Ng V."/>
            <person name="Clum A."/>
            <person name="Steindorff A."/>
            <person name="Ohm R.A."/>
            <person name="Martin F."/>
            <person name="Silar P."/>
            <person name="Natvig D.O."/>
            <person name="Lalanne C."/>
            <person name="Gautier V."/>
            <person name="Ament-Velasquez S.L."/>
            <person name="Kruys A."/>
            <person name="Hutchinson M.I."/>
            <person name="Powell A.J."/>
            <person name="Barry K."/>
            <person name="Miller A.N."/>
            <person name="Grigoriev I.V."/>
            <person name="Debuchy R."/>
            <person name="Gladieux P."/>
            <person name="Hiltunen Thoren M."/>
            <person name="Johannesson H."/>
        </authorList>
    </citation>
    <scope>NUCLEOTIDE SEQUENCE</scope>
    <source>
        <strain evidence="7">PSN324</strain>
    </source>
</reference>
<evidence type="ECO:0000313" key="7">
    <source>
        <dbReference type="EMBL" id="KAK4465021.1"/>
    </source>
</evidence>
<evidence type="ECO:0000259" key="5">
    <source>
        <dbReference type="PROSITE" id="PS51192"/>
    </source>
</evidence>
<feature type="region of interest" description="Disordered" evidence="4">
    <location>
        <begin position="1"/>
        <end position="32"/>
    </location>
</feature>
<dbReference type="GO" id="GO:0008094">
    <property type="term" value="F:ATP-dependent activity, acting on DNA"/>
    <property type="evidence" value="ECO:0007669"/>
    <property type="project" value="TreeGrafter"/>
</dbReference>
<dbReference type="AlphaFoldDB" id="A0AAV9I143"/>
<dbReference type="CDD" id="cd18008">
    <property type="entry name" value="DEXDc_SHPRH-like"/>
    <property type="match status" value="1"/>
</dbReference>
<dbReference type="Gene3D" id="3.40.50.300">
    <property type="entry name" value="P-loop containing nucleotide triphosphate hydrolases"/>
    <property type="match status" value="1"/>
</dbReference>
<dbReference type="Gene3D" id="3.40.50.10810">
    <property type="entry name" value="Tandem AAA-ATPase domain"/>
    <property type="match status" value="1"/>
</dbReference>
<dbReference type="GO" id="GO:0005524">
    <property type="term" value="F:ATP binding"/>
    <property type="evidence" value="ECO:0007669"/>
    <property type="project" value="UniProtKB-KW"/>
</dbReference>
<dbReference type="InterPro" id="IPR014001">
    <property type="entry name" value="Helicase_ATP-bd"/>
</dbReference>
<dbReference type="Pfam" id="PF00176">
    <property type="entry name" value="SNF2-rel_dom"/>
    <property type="match status" value="1"/>
</dbReference>
<evidence type="ECO:0000256" key="3">
    <source>
        <dbReference type="ARBA" id="ARBA00022840"/>
    </source>
</evidence>
<dbReference type="GO" id="GO:0016787">
    <property type="term" value="F:hydrolase activity"/>
    <property type="evidence" value="ECO:0007669"/>
    <property type="project" value="UniProtKB-KW"/>
</dbReference>
<dbReference type="SMART" id="SM00487">
    <property type="entry name" value="DEXDc"/>
    <property type="match status" value="1"/>
</dbReference>
<evidence type="ECO:0000256" key="2">
    <source>
        <dbReference type="ARBA" id="ARBA00022801"/>
    </source>
</evidence>
<feature type="domain" description="Helicase ATP-binding" evidence="5">
    <location>
        <begin position="285"/>
        <end position="469"/>
    </location>
</feature>
<evidence type="ECO:0000259" key="6">
    <source>
        <dbReference type="PROSITE" id="PS51194"/>
    </source>
</evidence>
<dbReference type="GO" id="GO:0006281">
    <property type="term" value="P:DNA repair"/>
    <property type="evidence" value="ECO:0007669"/>
    <property type="project" value="TreeGrafter"/>
</dbReference>
<dbReference type="SUPFAM" id="SSF52540">
    <property type="entry name" value="P-loop containing nucleoside triphosphate hydrolases"/>
    <property type="match status" value="2"/>
</dbReference>
<comment type="caution">
    <text evidence="7">The sequence shown here is derived from an EMBL/GenBank/DDBJ whole genome shotgun (WGS) entry which is preliminary data.</text>
</comment>
<dbReference type="PROSITE" id="PS51194">
    <property type="entry name" value="HELICASE_CTER"/>
    <property type="match status" value="1"/>
</dbReference>
<dbReference type="PANTHER" id="PTHR45626:SF22">
    <property type="entry name" value="DNA REPAIR PROTEIN RAD5"/>
    <property type="match status" value="1"/>
</dbReference>
<dbReference type="InterPro" id="IPR050628">
    <property type="entry name" value="SNF2_RAD54_helicase_TF"/>
</dbReference>
<keyword evidence="2" id="KW-0378">Hydrolase</keyword>
<dbReference type="InterPro" id="IPR027417">
    <property type="entry name" value="P-loop_NTPase"/>
</dbReference>
<dbReference type="InterPro" id="IPR000330">
    <property type="entry name" value="SNF2_N"/>
</dbReference>
<name>A0AAV9I143_9PEZI</name>
<dbReference type="CDD" id="cd18793">
    <property type="entry name" value="SF2_C_SNF"/>
    <property type="match status" value="1"/>
</dbReference>
<dbReference type="GO" id="GO:0005634">
    <property type="term" value="C:nucleus"/>
    <property type="evidence" value="ECO:0007669"/>
    <property type="project" value="TreeGrafter"/>
</dbReference>
<dbReference type="Pfam" id="PF00271">
    <property type="entry name" value="Helicase_C"/>
    <property type="match status" value="1"/>
</dbReference>
<dbReference type="PANTHER" id="PTHR45626">
    <property type="entry name" value="TRANSCRIPTION TERMINATION FACTOR 2-RELATED"/>
    <property type="match status" value="1"/>
</dbReference>
<dbReference type="PROSITE" id="PS51192">
    <property type="entry name" value="HELICASE_ATP_BIND_1"/>
    <property type="match status" value="1"/>
</dbReference>
<dbReference type="SMART" id="SM00490">
    <property type="entry name" value="HELICc"/>
    <property type="match status" value="1"/>
</dbReference>
<keyword evidence="3" id="KW-0067">ATP-binding</keyword>
<feature type="domain" description="Helicase C-terminal" evidence="6">
    <location>
        <begin position="707"/>
        <end position="859"/>
    </location>
</feature>
<keyword evidence="1" id="KW-0547">Nucleotide-binding</keyword>
<dbReference type="EMBL" id="MU864943">
    <property type="protein sequence ID" value="KAK4465021.1"/>
    <property type="molecule type" value="Genomic_DNA"/>
</dbReference>
<evidence type="ECO:0000256" key="1">
    <source>
        <dbReference type="ARBA" id="ARBA00022741"/>
    </source>
</evidence>
<gene>
    <name evidence="7" type="ORF">QBC42DRAFT_262336</name>
</gene>
<proteinExistence type="predicted"/>
<organism evidence="7 8">
    <name type="scientific">Cladorrhinum samala</name>
    <dbReference type="NCBI Taxonomy" id="585594"/>
    <lineage>
        <taxon>Eukaryota</taxon>
        <taxon>Fungi</taxon>
        <taxon>Dikarya</taxon>
        <taxon>Ascomycota</taxon>
        <taxon>Pezizomycotina</taxon>
        <taxon>Sordariomycetes</taxon>
        <taxon>Sordariomycetidae</taxon>
        <taxon>Sordariales</taxon>
        <taxon>Podosporaceae</taxon>
        <taxon>Cladorrhinum</taxon>
    </lineage>
</organism>
<dbReference type="InterPro" id="IPR038718">
    <property type="entry name" value="SNF2-like_sf"/>
</dbReference>
<reference evidence="7" key="2">
    <citation type="submission" date="2023-06" db="EMBL/GenBank/DDBJ databases">
        <authorList>
            <consortium name="Lawrence Berkeley National Laboratory"/>
            <person name="Mondo S.J."/>
            <person name="Hensen N."/>
            <person name="Bonometti L."/>
            <person name="Westerberg I."/>
            <person name="Brannstrom I.O."/>
            <person name="Guillou S."/>
            <person name="Cros-Aarteil S."/>
            <person name="Calhoun S."/>
            <person name="Haridas S."/>
            <person name="Kuo A."/>
            <person name="Pangilinan J."/>
            <person name="Riley R."/>
            <person name="Labutti K."/>
            <person name="Andreopoulos B."/>
            <person name="Lipzen A."/>
            <person name="Chen C."/>
            <person name="Yanf M."/>
            <person name="Daum C."/>
            <person name="Ng V."/>
            <person name="Clum A."/>
            <person name="Steindorff A."/>
            <person name="Ohm R."/>
            <person name="Martin F."/>
            <person name="Silar P."/>
            <person name="Natvig D."/>
            <person name="Lalanne C."/>
            <person name="Gautier V."/>
            <person name="Ament-Velasquez S.L."/>
            <person name="Kruys A."/>
            <person name="Hutchinson M.I."/>
            <person name="Powell A.J."/>
            <person name="Barry K."/>
            <person name="Miller A.N."/>
            <person name="Grigoriev I.V."/>
            <person name="Debuchy R."/>
            <person name="Gladieux P."/>
            <person name="Thoren M.H."/>
            <person name="Johannesson H."/>
        </authorList>
    </citation>
    <scope>NUCLEOTIDE SEQUENCE</scope>
    <source>
        <strain evidence="7">PSN324</strain>
    </source>
</reference>
<keyword evidence="8" id="KW-1185">Reference proteome</keyword>
<sequence length="875" mass="96420">MASRKRQFDESSIADTAERKRAATPQPPSRIGFDGGSDLVCFGMIIDVTGSAPLPPDTLDLPVRLDAADCFVSLPDAEPSFRGTVDSGLTFLTSALLAAEGLELEITASCVNDQITNNRGKRGISVQCPSRPCRLNIIIYGPSDLSDEIGGAFQECDIYLQDPIGCSRDVRYCNPHRLPPAGPSAPVFTSSLTAPAAAPGGMWDLVARPQLLDILDTQDDLAEAPQPPSIRTPLAKHQKQALTFMLGRERGWAWDGSRPDIWELEERNDGREQRFINSISDQAQKEVPPQFYGGIIADPMGLGKTLSMISLIATDITKDDHFSGASLGFGNGGLPEKCSERTLVVVPPPLLGTWQEQLTEHVFPNSLPWCLHHGKSRLSSAAQIQDTMIVITTYHTVAAERKAGSSSVLFMTRWKRIILDEAHYIRNGGSQMARAICTLDSVARWAVTGTPIQNRLEDLATLLKFLQAYPYSDRHAFDTDIANLWKSGRDEEAVQRLKRLAGCLLLRRRKEIVELPPKHDLKCPVSLSAPERQLYDGIRTQALAKIDEALAHHGARSHSFVNVLQRIEAMRMVCNLGLSYHARHEIENSSSQHQKSAADNWGAIAQRTFNIRRGMGHLHCEACEATLDITVGDSTPEQSWSSSFTRCLQYTCSACVKRLGRDTVTCTCGQKTPCPVASVSTDTANLDDAPAVIPLDSGAFEVQLSSKVTMLLEDLQRQPADIKCVVFSTWRMTLDLVEAGLSKAGVHCLRFDGKVPQKERQGVVDRFRNDPSVRVLLLTLSCGAVGLTLTAASRAYLMEPHWNPTLEDQALARIHRMGQTREVTTVRFVVKNSFEERVIEIQDSKRGLAAILLNHQGEGGTSNRNEPLERLRRLI</sequence>